<gene>
    <name evidence="1" type="ORF">GCM10009827_062810</name>
</gene>
<dbReference type="EMBL" id="BAAAQD010000013">
    <property type="protein sequence ID" value="GAA1535874.1"/>
    <property type="molecule type" value="Genomic_DNA"/>
</dbReference>
<reference evidence="2" key="1">
    <citation type="journal article" date="2019" name="Int. J. Syst. Evol. Microbiol.">
        <title>The Global Catalogue of Microorganisms (GCM) 10K type strain sequencing project: providing services to taxonomists for standard genome sequencing and annotation.</title>
        <authorList>
            <consortium name="The Broad Institute Genomics Platform"/>
            <consortium name="The Broad Institute Genome Sequencing Center for Infectious Disease"/>
            <person name="Wu L."/>
            <person name="Ma J."/>
        </authorList>
    </citation>
    <scope>NUCLEOTIDE SEQUENCE [LARGE SCALE GENOMIC DNA]</scope>
    <source>
        <strain evidence="2">JCM 15933</strain>
    </source>
</reference>
<organism evidence="1 2">
    <name type="scientific">Dactylosporangium maewongense</name>
    <dbReference type="NCBI Taxonomy" id="634393"/>
    <lineage>
        <taxon>Bacteria</taxon>
        <taxon>Bacillati</taxon>
        <taxon>Actinomycetota</taxon>
        <taxon>Actinomycetes</taxon>
        <taxon>Micromonosporales</taxon>
        <taxon>Micromonosporaceae</taxon>
        <taxon>Dactylosporangium</taxon>
    </lineage>
</organism>
<comment type="caution">
    <text evidence="1">The sequence shown here is derived from an EMBL/GenBank/DDBJ whole genome shotgun (WGS) entry which is preliminary data.</text>
</comment>
<evidence type="ECO:0000313" key="2">
    <source>
        <dbReference type="Proteomes" id="UP001501470"/>
    </source>
</evidence>
<name>A0ABP4M404_9ACTN</name>
<evidence type="ECO:0000313" key="1">
    <source>
        <dbReference type="EMBL" id="GAA1535874.1"/>
    </source>
</evidence>
<accession>A0ABP4M404</accession>
<protein>
    <submittedName>
        <fullName evidence="1">Uncharacterized protein</fullName>
    </submittedName>
</protein>
<keyword evidence="2" id="KW-1185">Reference proteome</keyword>
<dbReference type="Proteomes" id="UP001501470">
    <property type="component" value="Unassembled WGS sequence"/>
</dbReference>
<sequence>MLVVFVLATGAVVVIDENPAAAAGTCGTQGNYFDGYYYDPDNWPGYSFEGASGYIVVRDGVLCSGAGGIGNFSNAWLMIAGWNRTGAAWSQVGFERTSGFPLRWFSQHAWNNSTGDHLSTRYSTFSIASEVGVRHTFRVLWNSACTCLQAIIDVTVWSNSDFNPFFSSGWGGLPFSPQFSGETGHLETDVPGRSGTRTAFTALGAQQYSNDALVPMPCAMNATTSSARWGRSASGCDAFSIWTATP</sequence>
<proteinExistence type="predicted"/>